<keyword evidence="3 8" id="KW-0238">DNA-binding</keyword>
<evidence type="ECO:0000313" key="11">
    <source>
        <dbReference type="Ensembl" id="ENSGWIP00000032917.1"/>
    </source>
</evidence>
<organism evidence="11 12">
    <name type="scientific">Gouania willdenowi</name>
    <name type="common">Blunt-snouted clingfish</name>
    <name type="synonym">Lepadogaster willdenowi</name>
    <dbReference type="NCBI Taxonomy" id="441366"/>
    <lineage>
        <taxon>Eukaryota</taxon>
        <taxon>Metazoa</taxon>
        <taxon>Chordata</taxon>
        <taxon>Craniata</taxon>
        <taxon>Vertebrata</taxon>
        <taxon>Euteleostomi</taxon>
        <taxon>Actinopterygii</taxon>
        <taxon>Neopterygii</taxon>
        <taxon>Teleostei</taxon>
        <taxon>Neoteleostei</taxon>
        <taxon>Acanthomorphata</taxon>
        <taxon>Ovalentaria</taxon>
        <taxon>Blenniimorphae</taxon>
        <taxon>Blenniiformes</taxon>
        <taxon>Gobiesocoidei</taxon>
        <taxon>Gobiesocidae</taxon>
        <taxon>Gobiesocinae</taxon>
        <taxon>Gouania</taxon>
    </lineage>
</organism>
<dbReference type="GO" id="GO:0003677">
    <property type="term" value="F:DNA binding"/>
    <property type="evidence" value="ECO:0007669"/>
    <property type="project" value="UniProtKB-UniRule"/>
</dbReference>
<evidence type="ECO:0000256" key="1">
    <source>
        <dbReference type="ARBA" id="ARBA00004123"/>
    </source>
</evidence>
<dbReference type="SUPFAM" id="SSF46689">
    <property type="entry name" value="Homeodomain-like"/>
    <property type="match status" value="1"/>
</dbReference>
<dbReference type="CDD" id="cd00086">
    <property type="entry name" value="homeodomain"/>
    <property type="match status" value="1"/>
</dbReference>
<comment type="subcellular location">
    <subcellularLocation>
        <location evidence="1 8">Nucleus</location>
    </subcellularLocation>
</comment>
<sequence length="489" mass="52303">MKASKRAREEEESFSDPEHSPPLSNEDDDDEDSPIDLSARADLAKRRRRGNLPKASVTILRDWLYEHRYHAYPTEPEKLLLSKQTDLTVLQICNWFINARRRILPEMLRKDGQDPSKYTISRKFCLKHEVLAVDRGRSRTPESSISSDSSQPPSAATGPAPIRDLNMLGTIASAILTGANGSMNALMNTDTRTLIDAGMRMEAYSASFSSKNAAACTSSGLINTPPQSPADAPDLSSFMVLVDLAVQRALKLENQQRVSTRCLGSITDLTPPSEHGQQVMDPSKVQSLMEKAMAGPVSASVTSSRPSALPVLLPNTIQSSGVNHPHIIRAHLSSIMPTSSSSCEKAAPPLPAVSRPTTSSSPAPAPGFTPTATSSPVILHLPLYQPTLIPVSIACTMPASPITPVCTSALAPTVVPATPPTTTAVTPLVGLTPPLQLSSSSSSSSSSSQRNTTIMWNMVPTEGRQVARTGITTVWGPKHSLHTVSETVN</sequence>
<evidence type="ECO:0000256" key="4">
    <source>
        <dbReference type="ARBA" id="ARBA00023155"/>
    </source>
</evidence>
<protein>
    <submittedName>
        <fullName evidence="11">Mucin-5AC-like</fullName>
    </submittedName>
</protein>
<evidence type="ECO:0000259" key="10">
    <source>
        <dbReference type="PROSITE" id="PS50071"/>
    </source>
</evidence>
<reference evidence="11" key="2">
    <citation type="submission" date="2025-08" db="UniProtKB">
        <authorList>
            <consortium name="Ensembl"/>
        </authorList>
    </citation>
    <scope>IDENTIFICATION</scope>
</reference>
<dbReference type="Proteomes" id="UP000694680">
    <property type="component" value="Chromosome 5"/>
</dbReference>
<keyword evidence="2" id="KW-0805">Transcription regulation</keyword>
<dbReference type="AlphaFoldDB" id="A0A8C5N6P1"/>
<dbReference type="Pfam" id="PF05920">
    <property type="entry name" value="Homeobox_KN"/>
    <property type="match status" value="1"/>
</dbReference>
<dbReference type="PROSITE" id="PS50071">
    <property type="entry name" value="HOMEOBOX_2"/>
    <property type="match status" value="1"/>
</dbReference>
<evidence type="ECO:0000256" key="7">
    <source>
        <dbReference type="ARBA" id="ARBA00038021"/>
    </source>
</evidence>
<feature type="region of interest" description="Disordered" evidence="9">
    <location>
        <begin position="1"/>
        <end position="36"/>
    </location>
</feature>
<gene>
    <name evidence="11" type="primary">LOC114463258</name>
</gene>
<accession>A0A8C5N6P1</accession>
<dbReference type="FunFam" id="1.10.10.60:FF:000059">
    <property type="entry name" value="TGFB-induced factor homeobox 1"/>
    <property type="match status" value="1"/>
</dbReference>
<reference evidence="11" key="3">
    <citation type="submission" date="2025-09" db="UniProtKB">
        <authorList>
            <consortium name="Ensembl"/>
        </authorList>
    </citation>
    <scope>IDENTIFICATION</scope>
</reference>
<evidence type="ECO:0000256" key="6">
    <source>
        <dbReference type="ARBA" id="ARBA00023242"/>
    </source>
</evidence>
<dbReference type="InterPro" id="IPR008422">
    <property type="entry name" value="KN_HD"/>
</dbReference>
<comment type="similarity">
    <text evidence="7">Belongs to the TALE/TGIF homeobox family.</text>
</comment>
<evidence type="ECO:0000256" key="3">
    <source>
        <dbReference type="ARBA" id="ARBA00023125"/>
    </source>
</evidence>
<dbReference type="GO" id="GO:0006355">
    <property type="term" value="P:regulation of DNA-templated transcription"/>
    <property type="evidence" value="ECO:0007669"/>
    <property type="project" value="InterPro"/>
</dbReference>
<feature type="compositionally biased region" description="Acidic residues" evidence="9">
    <location>
        <begin position="25"/>
        <end position="34"/>
    </location>
</feature>
<evidence type="ECO:0000256" key="9">
    <source>
        <dbReference type="SAM" id="MobiDB-lite"/>
    </source>
</evidence>
<dbReference type="Gene3D" id="1.10.10.60">
    <property type="entry name" value="Homeodomain-like"/>
    <property type="match status" value="1"/>
</dbReference>
<dbReference type="GO" id="GO:0005634">
    <property type="term" value="C:nucleus"/>
    <property type="evidence" value="ECO:0007669"/>
    <property type="project" value="UniProtKB-SubCell"/>
</dbReference>
<proteinExistence type="inferred from homology"/>
<reference evidence="11" key="1">
    <citation type="submission" date="2020-06" db="EMBL/GenBank/DDBJ databases">
        <authorList>
            <consortium name="Wellcome Sanger Institute Data Sharing"/>
        </authorList>
    </citation>
    <scope>NUCLEOTIDE SEQUENCE [LARGE SCALE GENOMIC DNA]</scope>
</reference>
<feature type="compositionally biased region" description="Low complexity" evidence="9">
    <location>
        <begin position="141"/>
        <end position="154"/>
    </location>
</feature>
<feature type="compositionally biased region" description="Low complexity" evidence="9">
    <location>
        <begin position="352"/>
        <end position="372"/>
    </location>
</feature>
<dbReference type="PANTHER" id="PTHR11850">
    <property type="entry name" value="HOMEOBOX PROTEIN TRANSCRIPTION FACTORS"/>
    <property type="match status" value="1"/>
</dbReference>
<feature type="domain" description="Homeobox" evidence="10">
    <location>
        <begin position="43"/>
        <end position="106"/>
    </location>
</feature>
<dbReference type="Ensembl" id="ENSGWIT00000035815.1">
    <property type="protein sequence ID" value="ENSGWIP00000032917.1"/>
    <property type="gene ID" value="ENSGWIG00000016916.1"/>
</dbReference>
<keyword evidence="6 8" id="KW-0539">Nucleus</keyword>
<dbReference type="InterPro" id="IPR009057">
    <property type="entry name" value="Homeodomain-like_sf"/>
</dbReference>
<dbReference type="OrthoDB" id="10056939at2759"/>
<dbReference type="CTD" id="60436"/>
<keyword evidence="5" id="KW-0804">Transcription</keyword>
<evidence type="ECO:0000313" key="12">
    <source>
        <dbReference type="Proteomes" id="UP000694680"/>
    </source>
</evidence>
<keyword evidence="12" id="KW-1185">Reference proteome</keyword>
<evidence type="ECO:0000256" key="2">
    <source>
        <dbReference type="ARBA" id="ARBA00023015"/>
    </source>
</evidence>
<evidence type="ECO:0000256" key="5">
    <source>
        <dbReference type="ARBA" id="ARBA00023163"/>
    </source>
</evidence>
<feature type="region of interest" description="Disordered" evidence="9">
    <location>
        <begin position="136"/>
        <end position="162"/>
    </location>
</feature>
<feature type="DNA-binding region" description="Homeobox" evidence="8">
    <location>
        <begin position="45"/>
        <end position="107"/>
    </location>
</feature>
<feature type="region of interest" description="Disordered" evidence="9">
    <location>
        <begin position="339"/>
        <end position="372"/>
    </location>
</feature>
<name>A0A8C5N6P1_GOUWI</name>
<dbReference type="InterPro" id="IPR050224">
    <property type="entry name" value="TALE_homeobox"/>
</dbReference>
<evidence type="ECO:0000256" key="8">
    <source>
        <dbReference type="PROSITE-ProRule" id="PRU00108"/>
    </source>
</evidence>
<dbReference type="SMART" id="SM00389">
    <property type="entry name" value="HOX"/>
    <property type="match status" value="1"/>
</dbReference>
<keyword evidence="4 8" id="KW-0371">Homeobox</keyword>
<dbReference type="InterPro" id="IPR001356">
    <property type="entry name" value="HD"/>
</dbReference>